<feature type="compositionally biased region" description="Polar residues" evidence="1">
    <location>
        <begin position="57"/>
        <end position="74"/>
    </location>
</feature>
<evidence type="ECO:0000256" key="2">
    <source>
        <dbReference type="SAM" id="Phobius"/>
    </source>
</evidence>
<dbReference type="Proteomes" id="UP000675664">
    <property type="component" value="Unassembled WGS sequence"/>
</dbReference>
<gene>
    <name evidence="3" type="ORF">KCX82_12890</name>
</gene>
<evidence type="ECO:0000256" key="1">
    <source>
        <dbReference type="SAM" id="MobiDB-lite"/>
    </source>
</evidence>
<keyword evidence="4" id="KW-1185">Reference proteome</keyword>
<organism evidence="3 4">
    <name type="scientific">Sinanaerobacter chloroacetimidivorans</name>
    <dbReference type="NCBI Taxonomy" id="2818044"/>
    <lineage>
        <taxon>Bacteria</taxon>
        <taxon>Bacillati</taxon>
        <taxon>Bacillota</taxon>
        <taxon>Clostridia</taxon>
        <taxon>Peptostreptococcales</taxon>
        <taxon>Anaerovoracaceae</taxon>
        <taxon>Sinanaerobacter</taxon>
    </lineage>
</organism>
<accession>A0A8J8B3X8</accession>
<feature type="transmembrane region" description="Helical" evidence="2">
    <location>
        <begin position="7"/>
        <end position="26"/>
    </location>
</feature>
<sequence length="80" mass="8874">MSKISVVLYYWIAVAAALLFARTAGIADNDAAIIKILIVVTIAYIGLVMIFHSRAKSVTENQSGQKKNRSQQTNHQKKKK</sequence>
<feature type="region of interest" description="Disordered" evidence="1">
    <location>
        <begin position="57"/>
        <end position="80"/>
    </location>
</feature>
<proteinExistence type="predicted"/>
<dbReference type="EMBL" id="JAGSND010000008">
    <property type="protein sequence ID" value="MBR0598780.1"/>
    <property type="molecule type" value="Genomic_DNA"/>
</dbReference>
<comment type="caution">
    <text evidence="3">The sequence shown here is derived from an EMBL/GenBank/DDBJ whole genome shotgun (WGS) entry which is preliminary data.</text>
</comment>
<protein>
    <submittedName>
        <fullName evidence="3">Uncharacterized protein</fullName>
    </submittedName>
</protein>
<keyword evidence="2" id="KW-0812">Transmembrane</keyword>
<keyword evidence="2" id="KW-0472">Membrane</keyword>
<reference evidence="3" key="1">
    <citation type="submission" date="2021-04" db="EMBL/GenBank/DDBJ databases">
        <title>Sinoanaerobacter chloroacetimidivorans sp. nov., an obligate anaerobic bacterium isolated from anaerobic sludge.</title>
        <authorList>
            <person name="Bao Y."/>
        </authorList>
    </citation>
    <scope>NUCLEOTIDE SEQUENCE</scope>
    <source>
        <strain evidence="3">BAD-6</strain>
    </source>
</reference>
<name>A0A8J8B3X8_9FIRM</name>
<feature type="transmembrane region" description="Helical" evidence="2">
    <location>
        <begin position="32"/>
        <end position="51"/>
    </location>
</feature>
<dbReference type="AlphaFoldDB" id="A0A8J8B3X8"/>
<keyword evidence="2" id="KW-1133">Transmembrane helix</keyword>
<dbReference type="RefSeq" id="WP_227018907.1">
    <property type="nucleotide sequence ID" value="NZ_JAGSND010000008.1"/>
</dbReference>
<reference evidence="3" key="2">
    <citation type="submission" date="2021-04" db="EMBL/GenBank/DDBJ databases">
        <authorList>
            <person name="Liu J."/>
        </authorList>
    </citation>
    <scope>NUCLEOTIDE SEQUENCE</scope>
    <source>
        <strain evidence="3">BAD-6</strain>
    </source>
</reference>
<evidence type="ECO:0000313" key="4">
    <source>
        <dbReference type="Proteomes" id="UP000675664"/>
    </source>
</evidence>
<evidence type="ECO:0000313" key="3">
    <source>
        <dbReference type="EMBL" id="MBR0598780.1"/>
    </source>
</evidence>